<name>A0A0K2V849_LEPSM</name>
<dbReference type="EMBL" id="HACA01028745">
    <property type="protein sequence ID" value="CDW46106.1"/>
    <property type="molecule type" value="Transcribed_RNA"/>
</dbReference>
<proteinExistence type="predicted"/>
<organism evidence="1">
    <name type="scientific">Lepeophtheirus salmonis</name>
    <name type="common">Salmon louse</name>
    <name type="synonym">Caligus salmonis</name>
    <dbReference type="NCBI Taxonomy" id="72036"/>
    <lineage>
        <taxon>Eukaryota</taxon>
        <taxon>Metazoa</taxon>
        <taxon>Ecdysozoa</taxon>
        <taxon>Arthropoda</taxon>
        <taxon>Crustacea</taxon>
        <taxon>Multicrustacea</taxon>
        <taxon>Hexanauplia</taxon>
        <taxon>Copepoda</taxon>
        <taxon>Siphonostomatoida</taxon>
        <taxon>Caligidae</taxon>
        <taxon>Lepeophtheirus</taxon>
    </lineage>
</organism>
<sequence length="22" mass="2539">MLSTSNFVFSIDSAPKRRFSTF</sequence>
<reference evidence="1" key="1">
    <citation type="submission" date="2014-05" db="EMBL/GenBank/DDBJ databases">
        <authorList>
            <person name="Chronopoulou M."/>
        </authorList>
    </citation>
    <scope>NUCLEOTIDE SEQUENCE</scope>
    <source>
        <tissue evidence="1">Whole organism</tissue>
    </source>
</reference>
<accession>A0A0K2V849</accession>
<dbReference type="AlphaFoldDB" id="A0A0K2V849"/>
<protein>
    <submittedName>
        <fullName evidence="1">Uncharacterized protein</fullName>
    </submittedName>
</protein>
<evidence type="ECO:0000313" key="1">
    <source>
        <dbReference type="EMBL" id="CDW46106.1"/>
    </source>
</evidence>